<dbReference type="EMBL" id="JAUSUO010000009">
    <property type="protein sequence ID" value="MDQ0344297.1"/>
    <property type="molecule type" value="Genomic_DNA"/>
</dbReference>
<evidence type="ECO:0000259" key="2">
    <source>
        <dbReference type="Pfam" id="PF13115"/>
    </source>
</evidence>
<feature type="signal peptide" evidence="1">
    <location>
        <begin position="1"/>
        <end position="18"/>
    </location>
</feature>
<accession>A0ABU0D7A2</accession>
<gene>
    <name evidence="3" type="ORF">J2S14_003140</name>
</gene>
<proteinExistence type="predicted"/>
<evidence type="ECO:0000313" key="3">
    <source>
        <dbReference type="EMBL" id="MDQ0344297.1"/>
    </source>
</evidence>
<dbReference type="PROSITE" id="PS51257">
    <property type="entry name" value="PROKAR_LIPOPROTEIN"/>
    <property type="match status" value="1"/>
</dbReference>
<comment type="caution">
    <text evidence="3">The sequence shown here is derived from an EMBL/GenBank/DDBJ whole genome shotgun (WGS) entry which is preliminary data.</text>
</comment>
<evidence type="ECO:0000256" key="1">
    <source>
        <dbReference type="SAM" id="SignalP"/>
    </source>
</evidence>
<dbReference type="InterPro" id="IPR032693">
    <property type="entry name" value="YtkA-like_dom"/>
</dbReference>
<reference evidence="3 4" key="1">
    <citation type="submission" date="2023-07" db="EMBL/GenBank/DDBJ databases">
        <title>Genomic Encyclopedia of Type Strains, Phase IV (KMG-IV): sequencing the most valuable type-strain genomes for metagenomic binning, comparative biology and taxonomic classification.</title>
        <authorList>
            <person name="Goeker M."/>
        </authorList>
    </citation>
    <scope>NUCLEOTIDE SEQUENCE [LARGE SCALE GENOMIC DNA]</scope>
    <source>
        <strain evidence="3 4">DSM 27848</strain>
    </source>
</reference>
<organism evidence="3 4">
    <name type="scientific">Lederbergia wuyishanensis</name>
    <dbReference type="NCBI Taxonomy" id="1347903"/>
    <lineage>
        <taxon>Bacteria</taxon>
        <taxon>Bacillati</taxon>
        <taxon>Bacillota</taxon>
        <taxon>Bacilli</taxon>
        <taxon>Bacillales</taxon>
        <taxon>Bacillaceae</taxon>
        <taxon>Lederbergia</taxon>
    </lineage>
</organism>
<dbReference type="Proteomes" id="UP001232343">
    <property type="component" value="Unassembled WGS sequence"/>
</dbReference>
<sequence length="252" mass="28630">MKKIIAIISISMFVFMLAACNSSKNNSSDNGIPEMLEVVLEIQDTADVNADIPFKATVTQGNEKVSDADEVEFEVWEEGKKDESEMIEAINNKDGTYSAIKAFDHDGVFTVQVHVTARGLHTMPKKSVTVGKGVIEEHAHNDHEQGEHEHGHHSEDFNMHFMKPETIEKGKETEFVVHLQDHNQPLEHARVRFEIWNDDISDKHEWVDASETKTGEYGGSHAFDEIGIYKIKIHVQNDEGLHEHEEYEIEVK</sequence>
<feature type="domain" description="YtkA-like" evidence="2">
    <location>
        <begin position="36"/>
        <end position="114"/>
    </location>
</feature>
<feature type="chain" id="PRO_5045095096" description="YtkA-like domain-containing protein" evidence="1">
    <location>
        <begin position="19"/>
        <end position="252"/>
    </location>
</feature>
<protein>
    <recommendedName>
        <fullName evidence="2">YtkA-like domain-containing protein</fullName>
    </recommendedName>
</protein>
<name>A0ABU0D7A2_9BACI</name>
<keyword evidence="1" id="KW-0732">Signal</keyword>
<feature type="domain" description="YtkA-like" evidence="2">
    <location>
        <begin position="153"/>
        <end position="234"/>
    </location>
</feature>
<dbReference type="RefSeq" id="WP_244682570.1">
    <property type="nucleotide sequence ID" value="NZ_JALIRM010000012.1"/>
</dbReference>
<dbReference type="Pfam" id="PF13115">
    <property type="entry name" value="YtkA"/>
    <property type="match status" value="2"/>
</dbReference>
<keyword evidence="4" id="KW-1185">Reference proteome</keyword>
<evidence type="ECO:0000313" key="4">
    <source>
        <dbReference type="Proteomes" id="UP001232343"/>
    </source>
</evidence>